<keyword evidence="5 7" id="KW-0472">Membrane</keyword>
<dbReference type="SUPFAM" id="SSF81345">
    <property type="entry name" value="ABC transporter involved in vitamin B12 uptake, BtuC"/>
    <property type="match status" value="1"/>
</dbReference>
<evidence type="ECO:0000256" key="7">
    <source>
        <dbReference type="SAM" id="Phobius"/>
    </source>
</evidence>
<dbReference type="Gene3D" id="1.10.3470.10">
    <property type="entry name" value="ABC transporter involved in vitamin B12 uptake, BtuC"/>
    <property type="match status" value="1"/>
</dbReference>
<name>A0A9D2UHZ2_9BACT</name>
<dbReference type="Pfam" id="PF00950">
    <property type="entry name" value="ABC-3"/>
    <property type="match status" value="1"/>
</dbReference>
<reference evidence="8" key="1">
    <citation type="journal article" date="2021" name="PeerJ">
        <title>Extensive microbial diversity within the chicken gut microbiome revealed by metagenomics and culture.</title>
        <authorList>
            <person name="Gilroy R."/>
            <person name="Ravi A."/>
            <person name="Getino M."/>
            <person name="Pursley I."/>
            <person name="Horton D.L."/>
            <person name="Alikhan N.F."/>
            <person name="Baker D."/>
            <person name="Gharbi K."/>
            <person name="Hall N."/>
            <person name="Watson M."/>
            <person name="Adriaenssens E.M."/>
            <person name="Foster-Nyarko E."/>
            <person name="Jarju S."/>
            <person name="Secka A."/>
            <person name="Antonio M."/>
            <person name="Oren A."/>
            <person name="Chaudhuri R.R."/>
            <person name="La Ragione R."/>
            <person name="Hildebrand F."/>
            <person name="Pallen M.J."/>
        </authorList>
    </citation>
    <scope>NUCLEOTIDE SEQUENCE</scope>
    <source>
        <strain evidence="8">MalCec1-1739</strain>
    </source>
</reference>
<gene>
    <name evidence="8" type="ORF">IAA93_03015</name>
</gene>
<feature type="transmembrane region" description="Helical" evidence="7">
    <location>
        <begin position="164"/>
        <end position="184"/>
    </location>
</feature>
<proteinExistence type="inferred from homology"/>
<sequence>MELLGYTFFQYALAGCFLASVVCGVVGTYVVTKRMIFISGGITHSSLGGVGLGLYFGMSPIVGASLFSVMSGLGIEWLSRRRGVREDSAIAMFWTFGMSVGVMFSYLTPGYVPDLTTYLFGNILTIDDGDLIYLGVLAVAVTAFYVIYRRLVVLVAFDEDYARSLRLPVTLFKYVMTVSISLAVVSCIRIAGIVLTLSMLTVPVMTAMLFTTRYSRIIVLSVIICFVTCVSGLGLAYQVNIPSGTSIIFLSIILYAVIRLSRRFVCKGNKSAV</sequence>
<accession>A0A9D2UHZ2</accession>
<organism evidence="8 9">
    <name type="scientific">Candidatus Avibacteroides avistercoris</name>
    <dbReference type="NCBI Taxonomy" id="2840690"/>
    <lineage>
        <taxon>Bacteria</taxon>
        <taxon>Pseudomonadati</taxon>
        <taxon>Bacteroidota</taxon>
        <taxon>Bacteroidia</taxon>
        <taxon>Bacteroidales</taxon>
        <taxon>Bacteroidaceae</taxon>
        <taxon>Bacteroidaceae incertae sedis</taxon>
        <taxon>Candidatus Avibacteroides</taxon>
    </lineage>
</organism>
<feature type="transmembrane region" description="Helical" evidence="7">
    <location>
        <begin position="131"/>
        <end position="152"/>
    </location>
</feature>
<keyword evidence="3 6" id="KW-0812">Transmembrane</keyword>
<comment type="subcellular location">
    <subcellularLocation>
        <location evidence="6">Cell membrane</location>
        <topology evidence="6">Multi-pass membrane protein</topology>
    </subcellularLocation>
    <subcellularLocation>
        <location evidence="1">Membrane</location>
        <topology evidence="1">Multi-pass membrane protein</topology>
    </subcellularLocation>
</comment>
<dbReference type="GO" id="GO:0055085">
    <property type="term" value="P:transmembrane transport"/>
    <property type="evidence" value="ECO:0007669"/>
    <property type="project" value="InterPro"/>
</dbReference>
<feature type="transmembrane region" description="Helical" evidence="7">
    <location>
        <begin position="90"/>
        <end position="111"/>
    </location>
</feature>
<feature type="transmembrane region" description="Helical" evidence="7">
    <location>
        <begin position="52"/>
        <end position="78"/>
    </location>
</feature>
<dbReference type="PANTHER" id="PTHR30477">
    <property type="entry name" value="ABC-TRANSPORTER METAL-BINDING PROTEIN"/>
    <property type="match status" value="1"/>
</dbReference>
<feature type="transmembrane region" description="Helical" evidence="7">
    <location>
        <begin position="190"/>
        <end position="210"/>
    </location>
</feature>
<dbReference type="GO" id="GO:0043190">
    <property type="term" value="C:ATP-binding cassette (ABC) transporter complex"/>
    <property type="evidence" value="ECO:0007669"/>
    <property type="project" value="InterPro"/>
</dbReference>
<dbReference type="InterPro" id="IPR001626">
    <property type="entry name" value="ABC_TroCD"/>
</dbReference>
<dbReference type="EMBL" id="DWUP01000062">
    <property type="protein sequence ID" value="HJD52683.1"/>
    <property type="molecule type" value="Genomic_DNA"/>
</dbReference>
<reference evidence="8" key="2">
    <citation type="submission" date="2021-04" db="EMBL/GenBank/DDBJ databases">
        <authorList>
            <person name="Gilroy R."/>
        </authorList>
    </citation>
    <scope>NUCLEOTIDE SEQUENCE</scope>
    <source>
        <strain evidence="8">MalCec1-1739</strain>
    </source>
</reference>
<evidence type="ECO:0000256" key="1">
    <source>
        <dbReference type="ARBA" id="ARBA00004141"/>
    </source>
</evidence>
<evidence type="ECO:0000313" key="9">
    <source>
        <dbReference type="Proteomes" id="UP000787625"/>
    </source>
</evidence>
<evidence type="ECO:0000256" key="2">
    <source>
        <dbReference type="ARBA" id="ARBA00008034"/>
    </source>
</evidence>
<dbReference type="Proteomes" id="UP000787625">
    <property type="component" value="Unassembled WGS sequence"/>
</dbReference>
<protein>
    <submittedName>
        <fullName evidence="8">Metal ABC transporter permease</fullName>
    </submittedName>
</protein>
<dbReference type="InterPro" id="IPR037294">
    <property type="entry name" value="ABC_BtuC-like"/>
</dbReference>
<feature type="transmembrane region" description="Helical" evidence="7">
    <location>
        <begin position="12"/>
        <end position="32"/>
    </location>
</feature>
<dbReference type="CDD" id="cd06550">
    <property type="entry name" value="TM_ABC_iron-siderophores_like"/>
    <property type="match status" value="1"/>
</dbReference>
<dbReference type="GO" id="GO:0010043">
    <property type="term" value="P:response to zinc ion"/>
    <property type="evidence" value="ECO:0007669"/>
    <property type="project" value="TreeGrafter"/>
</dbReference>
<evidence type="ECO:0000256" key="6">
    <source>
        <dbReference type="RuleBase" id="RU003943"/>
    </source>
</evidence>
<feature type="transmembrane region" description="Helical" evidence="7">
    <location>
        <begin position="217"/>
        <end position="237"/>
    </location>
</feature>
<comment type="similarity">
    <text evidence="2 6">Belongs to the ABC-3 integral membrane protein family.</text>
</comment>
<evidence type="ECO:0000256" key="5">
    <source>
        <dbReference type="ARBA" id="ARBA00023136"/>
    </source>
</evidence>
<comment type="caution">
    <text evidence="8">The sequence shown here is derived from an EMBL/GenBank/DDBJ whole genome shotgun (WGS) entry which is preliminary data.</text>
</comment>
<dbReference type="PANTHER" id="PTHR30477:SF18">
    <property type="entry name" value="METAL TRANSPORT SYSTEM MEMBRANE PROTEIN CT_417-RELATED"/>
    <property type="match status" value="1"/>
</dbReference>
<evidence type="ECO:0000313" key="8">
    <source>
        <dbReference type="EMBL" id="HJD52683.1"/>
    </source>
</evidence>
<keyword evidence="6" id="KW-0813">Transport</keyword>
<dbReference type="AlphaFoldDB" id="A0A9D2UHZ2"/>
<keyword evidence="4 7" id="KW-1133">Transmembrane helix</keyword>
<evidence type="ECO:0000256" key="3">
    <source>
        <dbReference type="ARBA" id="ARBA00022692"/>
    </source>
</evidence>
<feature type="transmembrane region" description="Helical" evidence="7">
    <location>
        <begin position="243"/>
        <end position="261"/>
    </location>
</feature>
<evidence type="ECO:0000256" key="4">
    <source>
        <dbReference type="ARBA" id="ARBA00022989"/>
    </source>
</evidence>